<organism evidence="2 3">
    <name type="scientific">Ensete ventricosum</name>
    <name type="common">Abyssinian banana</name>
    <name type="synonym">Musa ensete</name>
    <dbReference type="NCBI Taxonomy" id="4639"/>
    <lineage>
        <taxon>Eukaryota</taxon>
        <taxon>Viridiplantae</taxon>
        <taxon>Streptophyta</taxon>
        <taxon>Embryophyta</taxon>
        <taxon>Tracheophyta</taxon>
        <taxon>Spermatophyta</taxon>
        <taxon>Magnoliopsida</taxon>
        <taxon>Liliopsida</taxon>
        <taxon>Zingiberales</taxon>
        <taxon>Musaceae</taxon>
        <taxon>Ensete</taxon>
    </lineage>
</organism>
<accession>A0A426Z4M5</accession>
<feature type="compositionally biased region" description="Basic and acidic residues" evidence="1">
    <location>
        <begin position="23"/>
        <end position="32"/>
    </location>
</feature>
<dbReference type="Proteomes" id="UP000287651">
    <property type="component" value="Unassembled WGS sequence"/>
</dbReference>
<evidence type="ECO:0000313" key="3">
    <source>
        <dbReference type="Proteomes" id="UP000287651"/>
    </source>
</evidence>
<comment type="caution">
    <text evidence="2">The sequence shown here is derived from an EMBL/GenBank/DDBJ whole genome shotgun (WGS) entry which is preliminary data.</text>
</comment>
<evidence type="ECO:0000256" key="1">
    <source>
        <dbReference type="SAM" id="MobiDB-lite"/>
    </source>
</evidence>
<name>A0A426Z4M5_ENSVE</name>
<evidence type="ECO:0000313" key="2">
    <source>
        <dbReference type="EMBL" id="RRT58940.1"/>
    </source>
</evidence>
<dbReference type="EMBL" id="AMZH03008445">
    <property type="protein sequence ID" value="RRT58940.1"/>
    <property type="molecule type" value="Genomic_DNA"/>
</dbReference>
<gene>
    <name evidence="2" type="ORF">B296_00024370</name>
</gene>
<reference evidence="2 3" key="1">
    <citation type="journal article" date="2014" name="Agronomy (Basel)">
        <title>A Draft Genome Sequence for Ensete ventricosum, the Drought-Tolerant Tree Against Hunger.</title>
        <authorList>
            <person name="Harrison J."/>
            <person name="Moore K.A."/>
            <person name="Paszkiewicz K."/>
            <person name="Jones T."/>
            <person name="Grant M."/>
            <person name="Ambacheew D."/>
            <person name="Muzemil S."/>
            <person name="Studholme D.J."/>
        </authorList>
    </citation>
    <scope>NUCLEOTIDE SEQUENCE [LARGE SCALE GENOMIC DNA]</scope>
</reference>
<sequence>MWWDLAKSSLGDSPKESGSSLRMRSEIAEKKTGGLAARLPEVAGECGTTVGPPVPQNPGDGQQLSTGKPPRWQVNRPYHRI</sequence>
<protein>
    <submittedName>
        <fullName evidence="2">Uncharacterized protein</fullName>
    </submittedName>
</protein>
<dbReference type="AlphaFoldDB" id="A0A426Z4M5"/>
<feature type="region of interest" description="Disordered" evidence="1">
    <location>
        <begin position="1"/>
        <end position="81"/>
    </location>
</feature>
<proteinExistence type="predicted"/>